<dbReference type="RefSeq" id="WP_013344964.1">
    <property type="nucleotide sequence ID" value="NC_014541.1"/>
</dbReference>
<evidence type="ECO:0000313" key="2">
    <source>
        <dbReference type="EMBL" id="ADN75658.1"/>
    </source>
</evidence>
<dbReference type="OrthoDB" id="6401069at2"/>
<feature type="chain" id="PRO_5003151660" description="Rap1a immunity protein domain-containing protein" evidence="1">
    <location>
        <begin position="22"/>
        <end position="115"/>
    </location>
</feature>
<gene>
    <name evidence="2" type="ordered locus">Fbal_1454</name>
</gene>
<dbReference type="EMBL" id="CP002209">
    <property type="protein sequence ID" value="ADN75658.1"/>
    <property type="molecule type" value="Genomic_DNA"/>
</dbReference>
<evidence type="ECO:0000256" key="1">
    <source>
        <dbReference type="SAM" id="SignalP"/>
    </source>
</evidence>
<name>E1SNH4_FERBD</name>
<proteinExistence type="predicted"/>
<sequence>MRLVQSFILMMLSIIAMKIGATEKSQVFGSVECSSYSKNKNLPNMQFGYKNWWAGYLTGLGVTFEKNKSPEHMPEAMNFIMSIGYFCQLNPNKTMKDAVDSYIKKQIQTGHAKVT</sequence>
<keyword evidence="3" id="KW-1185">Reference proteome</keyword>
<dbReference type="GeneID" id="67181670"/>
<keyword evidence="1" id="KW-0732">Signal</keyword>
<accession>E1SNH4</accession>
<dbReference type="AlphaFoldDB" id="E1SNH4"/>
<dbReference type="Proteomes" id="UP000006683">
    <property type="component" value="Chromosome"/>
</dbReference>
<dbReference type="HOGENOM" id="CLU_2105328_0_0_6"/>
<evidence type="ECO:0008006" key="4">
    <source>
        <dbReference type="Google" id="ProtNLM"/>
    </source>
</evidence>
<evidence type="ECO:0000313" key="3">
    <source>
        <dbReference type="Proteomes" id="UP000006683"/>
    </source>
</evidence>
<feature type="signal peptide" evidence="1">
    <location>
        <begin position="1"/>
        <end position="21"/>
    </location>
</feature>
<reference evidence="2 3" key="1">
    <citation type="journal article" date="2010" name="Stand. Genomic Sci.">
        <title>Complete genome sequence of Ferrimonas balearica type strain (PAT).</title>
        <authorList>
            <person name="Nolan M."/>
            <person name="Sikorski J."/>
            <person name="Davenport K."/>
            <person name="Lucas S."/>
            <person name="Glavina Del Rio T."/>
            <person name="Tice H."/>
            <person name="Cheng J."/>
            <person name="Goodwin L."/>
            <person name="Pitluck S."/>
            <person name="Liolios K."/>
            <person name="Ivanova N."/>
            <person name="Mavromatis K."/>
            <person name="Ovchinnikova G."/>
            <person name="Pati A."/>
            <person name="Chen A."/>
            <person name="Palaniappan K."/>
            <person name="Land M."/>
            <person name="Hauser L."/>
            <person name="Chang Y."/>
            <person name="Jeffries C."/>
            <person name="Tapia R."/>
            <person name="Brettin T."/>
            <person name="Detter J."/>
            <person name="Han C."/>
            <person name="Yasawong M."/>
            <person name="Rohde M."/>
            <person name="Tindall B."/>
            <person name="Goker M."/>
            <person name="Woyke T."/>
            <person name="Bristow J."/>
            <person name="Eisen J."/>
            <person name="Markowitz V."/>
            <person name="Hugenholtz P."/>
            <person name="Kyrpides N."/>
            <person name="Klenk H."/>
            <person name="Lapidus A."/>
        </authorList>
    </citation>
    <scope>NUCLEOTIDE SEQUENCE [LARGE SCALE GENOMIC DNA]</scope>
    <source>
        <strain evidence="3">DSM 9799 / CCM 4581 / KCTC 23876 / PAT</strain>
    </source>
</reference>
<organism evidence="2 3">
    <name type="scientific">Ferrimonas balearica (strain DSM 9799 / CCM 4581 / KCTC 23876 / PAT)</name>
    <dbReference type="NCBI Taxonomy" id="550540"/>
    <lineage>
        <taxon>Bacteria</taxon>
        <taxon>Pseudomonadati</taxon>
        <taxon>Pseudomonadota</taxon>
        <taxon>Gammaproteobacteria</taxon>
        <taxon>Alteromonadales</taxon>
        <taxon>Ferrimonadaceae</taxon>
        <taxon>Ferrimonas</taxon>
    </lineage>
</organism>
<dbReference type="KEGG" id="fbl:Fbal_1454"/>
<protein>
    <recommendedName>
        <fullName evidence="4">Rap1a immunity protein domain-containing protein</fullName>
    </recommendedName>
</protein>